<protein>
    <recommendedName>
        <fullName evidence="2">DUF6545 domain-containing protein</fullName>
    </recommendedName>
</protein>
<evidence type="ECO:0000313" key="3">
    <source>
        <dbReference type="EMBL" id="AYN40126.1"/>
    </source>
</evidence>
<gene>
    <name evidence="3" type="ORF">D9753_15760</name>
</gene>
<dbReference type="NCBIfam" id="NF042915">
    <property type="entry name" value="MAB_1171c_fam"/>
    <property type="match status" value="1"/>
</dbReference>
<dbReference type="Pfam" id="PF20182">
    <property type="entry name" value="DUF6545"/>
    <property type="match status" value="1"/>
</dbReference>
<name>A0A3G2JCS1_9ACTN</name>
<dbReference type="InterPro" id="IPR050039">
    <property type="entry name" value="MAB_1171c-like"/>
</dbReference>
<evidence type="ECO:0000256" key="1">
    <source>
        <dbReference type="SAM" id="Phobius"/>
    </source>
</evidence>
<dbReference type="EMBL" id="CP033073">
    <property type="protein sequence ID" value="AYN40126.1"/>
    <property type="molecule type" value="Genomic_DNA"/>
</dbReference>
<dbReference type="OrthoDB" id="3685619at2"/>
<feature type="transmembrane region" description="Helical" evidence="1">
    <location>
        <begin position="201"/>
        <end position="226"/>
    </location>
</feature>
<feature type="transmembrane region" description="Helical" evidence="1">
    <location>
        <begin position="137"/>
        <end position="161"/>
    </location>
</feature>
<keyword evidence="1" id="KW-0812">Transmembrane</keyword>
<keyword evidence="1" id="KW-1133">Transmembrane helix</keyword>
<dbReference type="AlphaFoldDB" id="A0A3G2JCS1"/>
<dbReference type="KEGG" id="sdd:D9753_15760"/>
<feature type="transmembrane region" description="Helical" evidence="1">
    <location>
        <begin position="38"/>
        <end position="57"/>
    </location>
</feature>
<dbReference type="Proteomes" id="UP000268329">
    <property type="component" value="Chromosome"/>
</dbReference>
<proteinExistence type="predicted"/>
<keyword evidence="1" id="KW-0472">Membrane</keyword>
<feature type="transmembrane region" description="Helical" evidence="1">
    <location>
        <begin position="102"/>
        <end position="121"/>
    </location>
</feature>
<dbReference type="InterPro" id="IPR046675">
    <property type="entry name" value="DUF6545"/>
</dbReference>
<feature type="transmembrane region" description="Helical" evidence="1">
    <location>
        <begin position="173"/>
        <end position="195"/>
    </location>
</feature>
<keyword evidence="4" id="KW-1185">Reference proteome</keyword>
<feature type="transmembrane region" description="Helical" evidence="1">
    <location>
        <begin position="69"/>
        <end position="90"/>
    </location>
</feature>
<reference evidence="3 4" key="1">
    <citation type="submission" date="2018-10" db="EMBL/GenBank/DDBJ databases">
        <title>The genome of Streptomyces dangxiongensis Z022.</title>
        <authorList>
            <person name="Zhang B."/>
        </authorList>
    </citation>
    <scope>NUCLEOTIDE SEQUENCE [LARGE SCALE GENOMIC DNA]</scope>
    <source>
        <strain evidence="3 4">Z022</strain>
    </source>
</reference>
<evidence type="ECO:0000259" key="2">
    <source>
        <dbReference type="Pfam" id="PF20182"/>
    </source>
</evidence>
<organism evidence="3 4">
    <name type="scientific">Streptomyces dangxiongensis</name>
    <dbReference type="NCBI Taxonomy" id="1442032"/>
    <lineage>
        <taxon>Bacteria</taxon>
        <taxon>Bacillati</taxon>
        <taxon>Actinomycetota</taxon>
        <taxon>Actinomycetes</taxon>
        <taxon>Kitasatosporales</taxon>
        <taxon>Streptomycetaceae</taxon>
        <taxon>Streptomyces</taxon>
    </lineage>
</organism>
<dbReference type="RefSeq" id="WP_121787584.1">
    <property type="nucleotide sequence ID" value="NZ_CP033073.1"/>
</dbReference>
<feature type="transmembrane region" description="Helical" evidence="1">
    <location>
        <begin position="6"/>
        <end position="26"/>
    </location>
</feature>
<feature type="domain" description="DUF6545" evidence="2">
    <location>
        <begin position="233"/>
        <end position="368"/>
    </location>
</feature>
<evidence type="ECO:0000313" key="4">
    <source>
        <dbReference type="Proteomes" id="UP000268329"/>
    </source>
</evidence>
<sequence length="388" mass="42727">MSYDVTTTGVWVESVGTSVMWLALLLRAPSAIRSPQQRGLWIAVAAAAVTMTLKRDFLAELVGRDFHVYQAYVLATHLCGVLSAIIVMDFVLVTTDRPQREWLHLGSGLAIVCLIILGARWNPGMNVRQSLGTGSDVFWLIVIGIHQAGNILCIAVCLRHWNEGEKSPLRTTMGLFGLGSCLAALSWVGCLIQLISDVSWVAPILPFIMGVFCFCRAAVIAAPAFSTIRRAHRDARDFWRLWRLWRDLVSAVPWVALAPPRPRLLELLLPRGPWSLLVYRQVIEIRDAILVLRDYASPDPPFPDPGPMAAPDLSAAYAAEMARWLAAARRAKNRGQGPRARVVGLSALGGHDLVHETAFLIRVADAYSRRAPGGAADRPAHRFPTVIR</sequence>
<accession>A0A3G2JCS1</accession>